<feature type="active site" description="Nucleophile" evidence="5">
    <location>
        <position position="46"/>
    </location>
</feature>
<dbReference type="GO" id="GO:0160148">
    <property type="term" value="F:tRNA pseudouridine(55) synthase activity"/>
    <property type="evidence" value="ECO:0007669"/>
    <property type="project" value="UniProtKB-EC"/>
</dbReference>
<evidence type="ECO:0000259" key="6">
    <source>
        <dbReference type="Pfam" id="PF01509"/>
    </source>
</evidence>
<name>A0A0X9VZT5_9GAMM</name>
<dbReference type="NCBIfam" id="TIGR00431">
    <property type="entry name" value="TruB"/>
    <property type="match status" value="1"/>
</dbReference>
<dbReference type="SUPFAM" id="SSF88697">
    <property type="entry name" value="PUA domain-like"/>
    <property type="match status" value="1"/>
</dbReference>
<dbReference type="InterPro" id="IPR036974">
    <property type="entry name" value="PUA_sf"/>
</dbReference>
<feature type="binding site" evidence="5">
    <location>
        <position position="177"/>
    </location>
    <ligand>
        <name>substrate</name>
    </ligand>
</feature>
<dbReference type="Pfam" id="PF09157">
    <property type="entry name" value="TruB-C_2"/>
    <property type="match status" value="1"/>
</dbReference>
<evidence type="ECO:0000313" key="9">
    <source>
        <dbReference type="EMBL" id="AMA65180.1"/>
    </source>
</evidence>
<dbReference type="InterPro" id="IPR015240">
    <property type="entry name" value="tRNA_sdUridine_synth_fam1_C"/>
</dbReference>
<evidence type="ECO:0000256" key="2">
    <source>
        <dbReference type="ARBA" id="ARBA00005642"/>
    </source>
</evidence>
<dbReference type="Gene3D" id="3.30.2350.10">
    <property type="entry name" value="Pseudouridine synthase"/>
    <property type="match status" value="1"/>
</dbReference>
<dbReference type="GO" id="GO:0003723">
    <property type="term" value="F:RNA binding"/>
    <property type="evidence" value="ECO:0007669"/>
    <property type="project" value="InterPro"/>
</dbReference>
<feature type="binding site" evidence="5">
    <location>
        <position position="74"/>
    </location>
    <ligand>
        <name>substrate</name>
    </ligand>
</feature>
<dbReference type="Pfam" id="PF01509">
    <property type="entry name" value="TruB_N"/>
    <property type="match status" value="1"/>
</dbReference>
<evidence type="ECO:0000259" key="8">
    <source>
        <dbReference type="Pfam" id="PF16198"/>
    </source>
</evidence>
<dbReference type="Proteomes" id="UP000069926">
    <property type="component" value="Chromosome"/>
</dbReference>
<feature type="binding site" evidence="5">
    <location>
        <position position="198"/>
    </location>
    <ligand>
        <name>substrate</name>
    </ligand>
</feature>
<protein>
    <recommendedName>
        <fullName evidence="5">tRNA pseudouridine synthase B</fullName>
        <ecNumber evidence="5">5.4.99.25</ecNumber>
    </recommendedName>
    <alternativeName>
        <fullName evidence="5">tRNA pseudouridine(55) synthase</fullName>
        <shortName evidence="5">Psi55 synthase</shortName>
    </alternativeName>
    <alternativeName>
        <fullName evidence="5">tRNA pseudouridylate synthase</fullName>
    </alternativeName>
    <alternativeName>
        <fullName evidence="5">tRNA-uridine isomerase</fullName>
    </alternativeName>
</protein>
<comment type="catalytic activity">
    <reaction evidence="1 5">
        <text>uridine(55) in tRNA = pseudouridine(55) in tRNA</text>
        <dbReference type="Rhea" id="RHEA:42532"/>
        <dbReference type="Rhea" id="RHEA-COMP:10101"/>
        <dbReference type="Rhea" id="RHEA-COMP:10102"/>
        <dbReference type="ChEBI" id="CHEBI:65314"/>
        <dbReference type="ChEBI" id="CHEBI:65315"/>
        <dbReference type="EC" id="5.4.99.25"/>
    </reaction>
</comment>
<evidence type="ECO:0000256" key="5">
    <source>
        <dbReference type="HAMAP-Rule" id="MF_01080"/>
    </source>
</evidence>
<dbReference type="GO" id="GO:0031119">
    <property type="term" value="P:tRNA pseudouridine synthesis"/>
    <property type="evidence" value="ECO:0007669"/>
    <property type="project" value="UniProtKB-UniRule"/>
</dbReference>
<dbReference type="SUPFAM" id="SSF55120">
    <property type="entry name" value="Pseudouridine synthase"/>
    <property type="match status" value="1"/>
</dbReference>
<dbReference type="InterPro" id="IPR002501">
    <property type="entry name" value="PsdUridine_synth_N"/>
</dbReference>
<evidence type="ECO:0000256" key="4">
    <source>
        <dbReference type="ARBA" id="ARBA00023235"/>
    </source>
</evidence>
<dbReference type="Gene3D" id="2.30.130.10">
    <property type="entry name" value="PUA domain"/>
    <property type="match status" value="1"/>
</dbReference>
<dbReference type="InterPro" id="IPR014780">
    <property type="entry name" value="tRNA_psdUridine_synth_TruB"/>
</dbReference>
<dbReference type="Pfam" id="PF16198">
    <property type="entry name" value="TruB_C_2"/>
    <property type="match status" value="1"/>
</dbReference>
<feature type="binding site" evidence="5">
    <location>
        <position position="41"/>
    </location>
    <ligand>
        <name>substrate</name>
    </ligand>
</feature>
<organism evidence="9 10">
    <name type="scientific">Candidatus Arsenophonus lipoptenae</name>
    <dbReference type="NCBI Taxonomy" id="634113"/>
    <lineage>
        <taxon>Bacteria</taxon>
        <taxon>Pseudomonadati</taxon>
        <taxon>Pseudomonadota</taxon>
        <taxon>Gammaproteobacteria</taxon>
        <taxon>Enterobacterales</taxon>
        <taxon>Morganellaceae</taxon>
        <taxon>Arsenophonus</taxon>
    </lineage>
</organism>
<dbReference type="PANTHER" id="PTHR13767">
    <property type="entry name" value="TRNA-PSEUDOURIDINE SYNTHASE"/>
    <property type="match status" value="1"/>
</dbReference>
<evidence type="ECO:0000313" key="10">
    <source>
        <dbReference type="Proteomes" id="UP000069926"/>
    </source>
</evidence>
<dbReference type="EMBL" id="CP013920">
    <property type="protein sequence ID" value="AMA65180.1"/>
    <property type="molecule type" value="Genomic_DNA"/>
</dbReference>
<keyword evidence="3 5" id="KW-0819">tRNA processing</keyword>
<accession>A0A0X9VZT5</accession>
<comment type="similarity">
    <text evidence="2 5">Belongs to the pseudouridine synthase TruB family. Type 1 subfamily.</text>
</comment>
<dbReference type="RefSeq" id="WP_066284014.1">
    <property type="nucleotide sequence ID" value="NZ_CP013920.1"/>
</dbReference>
<feature type="domain" description="Pseudouridine synthase II N-terminal" evidence="6">
    <location>
        <begin position="31"/>
        <end position="178"/>
    </location>
</feature>
<keyword evidence="4 5" id="KW-0413">Isomerase</keyword>
<dbReference type="InterPro" id="IPR015947">
    <property type="entry name" value="PUA-like_sf"/>
</dbReference>
<proteinExistence type="inferred from homology"/>
<dbReference type="OrthoDB" id="9802309at2"/>
<evidence type="ECO:0000256" key="1">
    <source>
        <dbReference type="ARBA" id="ARBA00000385"/>
    </source>
</evidence>
<keyword evidence="10" id="KW-1185">Reference proteome</keyword>
<feature type="domain" description="tRNA pseudouridine synthase II TruB subfamily 1 C-terminal" evidence="7">
    <location>
        <begin position="250"/>
        <end position="312"/>
    </location>
</feature>
<evidence type="ECO:0000256" key="3">
    <source>
        <dbReference type="ARBA" id="ARBA00022694"/>
    </source>
</evidence>
<dbReference type="KEGG" id="asy:AUT07_00629"/>
<dbReference type="CDD" id="cd02573">
    <property type="entry name" value="PseudoU_synth_EcTruB"/>
    <property type="match status" value="1"/>
</dbReference>
<gene>
    <name evidence="5 9" type="primary">truB</name>
    <name evidence="9" type="ORF">AUT07_00629</name>
</gene>
<dbReference type="PATRIC" id="fig|634113.3.peg.593"/>
<comment type="function">
    <text evidence="5">Responsible for synthesis of pseudouridine from uracil-55 in the psi GC loop of transfer RNAs.</text>
</comment>
<reference evidence="9 10" key="1">
    <citation type="submission" date="2016-01" db="EMBL/GenBank/DDBJ databases">
        <title>Genome sequence of Ca. Arsenophonus lipopteni, the exclusive symbiont of a blood sucking fly Lipoptena cervi (Diptera: Hippoboscidae).</title>
        <authorList>
            <person name="Novakova E."/>
            <person name="Hypsa V."/>
            <person name="Nguyen P."/>
            <person name="Husnik F."/>
            <person name="Darby A.C."/>
        </authorList>
    </citation>
    <scope>NUCLEOTIDE SEQUENCE [LARGE SCALE GENOMIC DNA]</scope>
    <source>
        <strain evidence="9 10">CB</strain>
    </source>
</reference>
<dbReference type="InterPro" id="IPR020103">
    <property type="entry name" value="PsdUridine_synth_cat_dom_sf"/>
</dbReference>
<dbReference type="AlphaFoldDB" id="A0A0X9VZT5"/>
<dbReference type="PANTHER" id="PTHR13767:SF2">
    <property type="entry name" value="PSEUDOURIDYLATE SYNTHASE TRUB1"/>
    <property type="match status" value="1"/>
</dbReference>
<dbReference type="InterPro" id="IPR032819">
    <property type="entry name" value="TruB_C"/>
</dbReference>
<dbReference type="STRING" id="634113.AUT07_00629"/>
<dbReference type="HAMAP" id="MF_01080">
    <property type="entry name" value="TruB_bact"/>
    <property type="match status" value="1"/>
</dbReference>
<evidence type="ECO:0000259" key="7">
    <source>
        <dbReference type="Pfam" id="PF09157"/>
    </source>
</evidence>
<feature type="domain" description="tRNA pseudouridylate synthase B C-terminal" evidence="8">
    <location>
        <begin position="179"/>
        <end position="245"/>
    </location>
</feature>
<sequence length="315" mass="36139">MRHQKGRDIHGILLLDKPVDISSNNALQKVRYLFNAKKAGHTGSLDPLASGMLPICLGNATKFSQYLLDSDKRYKVIARLGERTDTFDIYGKLICRRPIKINQTQLEKALDTFRGDLIQIPPMYSAIKYHGKPLYKYIRQGITIKRKGRLIKIYDLQCERWQKNELELTIHCSKGTYIRTLIDDLGEFLGCGANVIYLRRLQVGSYSIKNMVTMDNLYTIKQKTNGGIYLNKKLDSLLLPIDSAINHFCEVNVPYTISNFFKKGQSIIIHNNSFSKKMFKGMKVKVTEGDMHKFIGIAEIKEQNIITPIRLVFEN</sequence>
<dbReference type="EC" id="5.4.99.25" evidence="5"/>
<dbReference type="GO" id="GO:1990481">
    <property type="term" value="P:mRNA pseudouridine synthesis"/>
    <property type="evidence" value="ECO:0007669"/>
    <property type="project" value="TreeGrafter"/>
</dbReference>